<reference evidence="3 4" key="1">
    <citation type="journal article" date="2010" name="Proc. Natl. Acad. Sci. U.S.A.">
        <title>Insights into evolution of multicellular fungi from the assembled chromosomes of the mushroom Coprinopsis cinerea (Coprinus cinereus).</title>
        <authorList>
            <person name="Stajich J.E."/>
            <person name="Wilke S.K."/>
            <person name="Ahren D."/>
            <person name="Au C.H."/>
            <person name="Birren B.W."/>
            <person name="Borodovsky M."/>
            <person name="Burns C."/>
            <person name="Canback B."/>
            <person name="Casselton L.A."/>
            <person name="Cheng C.K."/>
            <person name="Deng J."/>
            <person name="Dietrich F.S."/>
            <person name="Fargo D.C."/>
            <person name="Farman M.L."/>
            <person name="Gathman A.C."/>
            <person name="Goldberg J."/>
            <person name="Guigo R."/>
            <person name="Hoegger P.J."/>
            <person name="Hooker J.B."/>
            <person name="Huggins A."/>
            <person name="James T.Y."/>
            <person name="Kamada T."/>
            <person name="Kilaru S."/>
            <person name="Kodira C."/>
            <person name="Kues U."/>
            <person name="Kupfer D."/>
            <person name="Kwan H.S."/>
            <person name="Lomsadze A."/>
            <person name="Li W."/>
            <person name="Lilly W.W."/>
            <person name="Ma L.J."/>
            <person name="Mackey A.J."/>
            <person name="Manning G."/>
            <person name="Martin F."/>
            <person name="Muraguchi H."/>
            <person name="Natvig D.O."/>
            <person name="Palmerini H."/>
            <person name="Ramesh M.A."/>
            <person name="Rehmeyer C.J."/>
            <person name="Roe B.A."/>
            <person name="Shenoy N."/>
            <person name="Stanke M."/>
            <person name="Ter-Hovhannisyan V."/>
            <person name="Tunlid A."/>
            <person name="Velagapudi R."/>
            <person name="Vision T.J."/>
            <person name="Zeng Q."/>
            <person name="Zolan M.E."/>
            <person name="Pukkila P.J."/>
        </authorList>
    </citation>
    <scope>NUCLEOTIDE SEQUENCE [LARGE SCALE GENOMIC DNA]</scope>
    <source>
        <strain evidence="4">Okayama-7 / 130 / ATCC MYA-4618 / FGSC 9003</strain>
    </source>
</reference>
<dbReference type="EMBL" id="AACS02000003">
    <property type="protein sequence ID" value="EAU91142.2"/>
    <property type="molecule type" value="Genomic_DNA"/>
</dbReference>
<evidence type="ECO:0008006" key="5">
    <source>
        <dbReference type="Google" id="ProtNLM"/>
    </source>
</evidence>
<dbReference type="OMA" id="SNANEFQ"/>
<accession>A8N7G7</accession>
<protein>
    <recommendedName>
        <fullName evidence="5">Transmembrane protein</fullName>
    </recommendedName>
</protein>
<gene>
    <name evidence="3" type="ORF">CC1G_03310</name>
</gene>
<evidence type="ECO:0000313" key="4">
    <source>
        <dbReference type="Proteomes" id="UP000001861"/>
    </source>
</evidence>
<keyword evidence="4" id="KW-1185">Reference proteome</keyword>
<dbReference type="RefSeq" id="XP_001830773.2">
    <property type="nucleotide sequence ID" value="XM_001830721.2"/>
</dbReference>
<feature type="transmembrane region" description="Helical" evidence="2">
    <location>
        <begin position="289"/>
        <end position="316"/>
    </location>
</feature>
<keyword evidence="2" id="KW-0812">Transmembrane</keyword>
<evidence type="ECO:0000256" key="1">
    <source>
        <dbReference type="SAM" id="MobiDB-lite"/>
    </source>
</evidence>
<organism evidence="3 4">
    <name type="scientific">Coprinopsis cinerea (strain Okayama-7 / 130 / ATCC MYA-4618 / FGSC 9003)</name>
    <name type="common">Inky cap fungus</name>
    <name type="synonym">Hormographiella aspergillata</name>
    <dbReference type="NCBI Taxonomy" id="240176"/>
    <lineage>
        <taxon>Eukaryota</taxon>
        <taxon>Fungi</taxon>
        <taxon>Dikarya</taxon>
        <taxon>Basidiomycota</taxon>
        <taxon>Agaricomycotina</taxon>
        <taxon>Agaricomycetes</taxon>
        <taxon>Agaricomycetidae</taxon>
        <taxon>Agaricales</taxon>
        <taxon>Agaricineae</taxon>
        <taxon>Psathyrellaceae</taxon>
        <taxon>Coprinopsis</taxon>
    </lineage>
</organism>
<dbReference type="HOGENOM" id="CLU_042416_0_0_1"/>
<keyword evidence="2" id="KW-1133">Transmembrane helix</keyword>
<comment type="caution">
    <text evidence="3">The sequence shown here is derived from an EMBL/GenBank/DDBJ whole genome shotgun (WGS) entry which is preliminary data.</text>
</comment>
<dbReference type="InParanoid" id="A8N7G7"/>
<feature type="compositionally biased region" description="Polar residues" evidence="1">
    <location>
        <begin position="460"/>
        <end position="476"/>
    </location>
</feature>
<dbReference type="AlphaFoldDB" id="A8N7G7"/>
<dbReference type="VEuPathDB" id="FungiDB:CC1G_03310"/>
<dbReference type="eggNOG" id="ENOG502SRM3">
    <property type="taxonomic scope" value="Eukaryota"/>
</dbReference>
<dbReference type="GeneID" id="6007218"/>
<dbReference type="Gene3D" id="2.60.120.260">
    <property type="entry name" value="Galactose-binding domain-like"/>
    <property type="match status" value="2"/>
</dbReference>
<feature type="compositionally biased region" description="Polar residues" evidence="1">
    <location>
        <begin position="483"/>
        <end position="499"/>
    </location>
</feature>
<dbReference type="OrthoDB" id="2564234at2759"/>
<proteinExistence type="predicted"/>
<dbReference type="Proteomes" id="UP000001861">
    <property type="component" value="Unassembled WGS sequence"/>
</dbReference>
<keyword evidence="2" id="KW-0472">Membrane</keyword>
<sequence>MPNVTLTIEDVSPLIVYSERWVAGSSANDPLLERYSQANYMTVDASGELATFVFTGNRVELFGAKRPNYGQYQVTVNDEVYQGREANSDTDEFQMLLWVGDWEKAKPRTVKYATLGGGRPIDLDFIRFSFPVGRPDEEVVVHTFQDTDPSFVYEPDDHWERNATNVASFSGGTGRAANCAGDSFAFTFEGDAVSLYGPVGPTGARFRVVIESQGLPDELTTNKPFWRTNTLLYHKADLGPGRHTINVTVLPESNEEGVQRSFAIDYAEVYTSGQSVSSTPGSAGLSAGAAAGIALAGVLLALGLILGILIWSLVIYARRKGRVLHFGFIDPEKPAEAQNTIQPFQYTTVDSASPPPTTSGDPLLRTHTSNNSIAATPMTSQWPPSTQPLDQAVVVNDPAIRPIQSVASLGQEVVIPPHGYQKSRAPQLQPPPQGVRSRLAPAAQGAALQGVSPVTEERTLQTGGANSSFSFYTQESPPMYSMNDPSTPHGPQSSLPRKF</sequence>
<name>A8N7G7_COPC7</name>
<dbReference type="KEGG" id="cci:CC1G_03310"/>
<evidence type="ECO:0000256" key="2">
    <source>
        <dbReference type="SAM" id="Phobius"/>
    </source>
</evidence>
<feature type="region of interest" description="Disordered" evidence="1">
    <location>
        <begin position="446"/>
        <end position="499"/>
    </location>
</feature>
<evidence type="ECO:0000313" key="3">
    <source>
        <dbReference type="EMBL" id="EAU91142.2"/>
    </source>
</evidence>